<name>A0A9D1DAM7_9FIRM</name>
<dbReference type="GO" id="GO:0016787">
    <property type="term" value="F:hydrolase activity"/>
    <property type="evidence" value="ECO:0007669"/>
    <property type="project" value="UniProtKB-KW"/>
</dbReference>
<gene>
    <name evidence="1" type="ORF">IAB90_03015</name>
</gene>
<dbReference type="InterPro" id="IPR036412">
    <property type="entry name" value="HAD-like_sf"/>
</dbReference>
<dbReference type="Proteomes" id="UP000824179">
    <property type="component" value="Unassembled WGS sequence"/>
</dbReference>
<sequence length="292" mass="33544">MGYERLKKEERPVLALCYDFDRTLSPDDMQAQGFIQSVGEDVKEFWKQSNELSEKNDMDMNLAYMLTMVKKAKGKFYVTKKALAEYGAKIKLYDGVEGWFGRINEYGESRGIIVEHYIISSGLKEMIEGTAIAGEFKKIYASAFMYDEYGVPEWPAQTINYTNKTQFLFRIEKGCLNINDHEGVNEYIPPENIRVPLRNIVYFGDSDTDIPCMKLVNSYGGHSIGVYDKASGNKEKVYRLIKNNRIRYFAPADYTEGSEIDCLVKAIINKTAAYEKLESKHVHDLLETRKNI</sequence>
<evidence type="ECO:0000313" key="1">
    <source>
        <dbReference type="EMBL" id="HIR39332.1"/>
    </source>
</evidence>
<dbReference type="SUPFAM" id="SSF56784">
    <property type="entry name" value="HAD-like"/>
    <property type="match status" value="1"/>
</dbReference>
<dbReference type="Gene3D" id="3.40.50.1000">
    <property type="entry name" value="HAD superfamily/HAD-like"/>
    <property type="match status" value="1"/>
</dbReference>
<dbReference type="InterPro" id="IPR023214">
    <property type="entry name" value="HAD_sf"/>
</dbReference>
<accession>A0A9D1DAM7</accession>
<reference evidence="1" key="1">
    <citation type="submission" date="2020-10" db="EMBL/GenBank/DDBJ databases">
        <authorList>
            <person name="Gilroy R."/>
        </authorList>
    </citation>
    <scope>NUCLEOTIDE SEQUENCE</scope>
    <source>
        <strain evidence="1">ChiW25-3613</strain>
    </source>
</reference>
<organism evidence="1 2">
    <name type="scientific">Candidatus Coproplasma stercoripullorum</name>
    <dbReference type="NCBI Taxonomy" id="2840751"/>
    <lineage>
        <taxon>Bacteria</taxon>
        <taxon>Bacillati</taxon>
        <taxon>Bacillota</taxon>
        <taxon>Clostridia</taxon>
        <taxon>Eubacteriales</taxon>
        <taxon>Candidatus Coproplasma</taxon>
    </lineage>
</organism>
<proteinExistence type="predicted"/>
<evidence type="ECO:0000313" key="2">
    <source>
        <dbReference type="Proteomes" id="UP000824179"/>
    </source>
</evidence>
<dbReference type="AlphaFoldDB" id="A0A9D1DAM7"/>
<dbReference type="Pfam" id="PF12710">
    <property type="entry name" value="HAD"/>
    <property type="match status" value="1"/>
</dbReference>
<protein>
    <submittedName>
        <fullName evidence="1">Haloacid dehalogenase-like hydrolase</fullName>
    </submittedName>
</protein>
<keyword evidence="1" id="KW-0378">Hydrolase</keyword>
<reference evidence="1" key="2">
    <citation type="journal article" date="2021" name="PeerJ">
        <title>Extensive microbial diversity within the chicken gut microbiome revealed by metagenomics and culture.</title>
        <authorList>
            <person name="Gilroy R."/>
            <person name="Ravi A."/>
            <person name="Getino M."/>
            <person name="Pursley I."/>
            <person name="Horton D.L."/>
            <person name="Alikhan N.F."/>
            <person name="Baker D."/>
            <person name="Gharbi K."/>
            <person name="Hall N."/>
            <person name="Watson M."/>
            <person name="Adriaenssens E.M."/>
            <person name="Foster-Nyarko E."/>
            <person name="Jarju S."/>
            <person name="Secka A."/>
            <person name="Antonio M."/>
            <person name="Oren A."/>
            <person name="Chaudhuri R.R."/>
            <person name="La Ragione R."/>
            <person name="Hildebrand F."/>
            <person name="Pallen M.J."/>
        </authorList>
    </citation>
    <scope>NUCLEOTIDE SEQUENCE</scope>
    <source>
        <strain evidence="1">ChiW25-3613</strain>
    </source>
</reference>
<dbReference type="EMBL" id="DVHB01000056">
    <property type="protein sequence ID" value="HIR39332.1"/>
    <property type="molecule type" value="Genomic_DNA"/>
</dbReference>
<comment type="caution">
    <text evidence="1">The sequence shown here is derived from an EMBL/GenBank/DDBJ whole genome shotgun (WGS) entry which is preliminary data.</text>
</comment>